<dbReference type="Gene3D" id="3.30.1620.10">
    <property type="entry name" value="b-12 dependent (class ii) ribonucleotide reductase, Chain A, Domain 2"/>
    <property type="match status" value="1"/>
</dbReference>
<dbReference type="InterPro" id="IPR040763">
    <property type="entry name" value="RNR_alpha_hel"/>
</dbReference>
<evidence type="ECO:0000259" key="2">
    <source>
        <dbReference type="Pfam" id="PF21995"/>
    </source>
</evidence>
<name>A0A6C0BM57_9ZZZZ</name>
<evidence type="ECO:0000259" key="1">
    <source>
        <dbReference type="Pfam" id="PF17975"/>
    </source>
</evidence>
<dbReference type="EMBL" id="MN739184">
    <property type="protein sequence ID" value="QHS92659.1"/>
    <property type="molecule type" value="Genomic_DNA"/>
</dbReference>
<dbReference type="SUPFAM" id="SSF51998">
    <property type="entry name" value="PFL-like glycyl radical enzymes"/>
    <property type="match status" value="1"/>
</dbReference>
<sequence length="313" mass="36013">MADSSLLLTPEFLAHYDDFPKHMTPLGMFVFLRTYSRFLTKEKRRETYKETCVRAVAYNINLVIQHLQSIGYEPEMAKMRQEACLLFDNMFNLRQFLSGRTMWTGGTSAAERCPLSNFNCAAINITHWGDLCDLFYLLMVGTGVGFKATRELIKQIEPIRNNTTLIHSEYIPLPPSRRLETTELHMLDNGFAKIYIGDSKEGWVEGLRIYFKLLTQKEYEYVHTIKISYNSVRPHGERLRTFGGTSSGPEPLREMFDGINKTLKSQLDPWLDPLMADKLGYVTVRPIHVMDIGNLIGQNVVVGYIWPKMPLLV</sequence>
<dbReference type="Gene3D" id="3.20.70.20">
    <property type="match status" value="1"/>
</dbReference>
<dbReference type="Pfam" id="PF21995">
    <property type="entry name" value="RNR-II_ins_dom"/>
    <property type="match status" value="1"/>
</dbReference>
<dbReference type="AlphaFoldDB" id="A0A6C0BM57"/>
<protein>
    <submittedName>
        <fullName evidence="3">Uncharacterized protein</fullName>
    </submittedName>
</protein>
<feature type="domain" description="Ribonucleotide reductase alpha-helical" evidence="1">
    <location>
        <begin position="8"/>
        <end position="107"/>
    </location>
</feature>
<evidence type="ECO:0000313" key="3">
    <source>
        <dbReference type="EMBL" id="QHS92659.1"/>
    </source>
</evidence>
<accession>A0A6C0BM57</accession>
<dbReference type="Pfam" id="PF17975">
    <property type="entry name" value="RNR_Alpha"/>
    <property type="match status" value="1"/>
</dbReference>
<proteinExistence type="predicted"/>
<dbReference type="InterPro" id="IPR054158">
    <property type="entry name" value="RNR-II_ins_dom"/>
</dbReference>
<feature type="domain" description="B12-dependent ribonucleotide reductase insertion" evidence="2">
    <location>
        <begin position="194"/>
        <end position="263"/>
    </location>
</feature>
<reference evidence="3" key="1">
    <citation type="journal article" date="2020" name="Nature">
        <title>Giant virus diversity and host interactions through global metagenomics.</title>
        <authorList>
            <person name="Schulz F."/>
            <person name="Roux S."/>
            <person name="Paez-Espino D."/>
            <person name="Jungbluth S."/>
            <person name="Walsh D.A."/>
            <person name="Denef V.J."/>
            <person name="McMahon K.D."/>
            <person name="Konstantinidis K.T."/>
            <person name="Eloe-Fadrosh E.A."/>
            <person name="Kyrpides N.C."/>
            <person name="Woyke T."/>
        </authorList>
    </citation>
    <scope>NUCLEOTIDE SEQUENCE</scope>
    <source>
        <strain evidence="3">GVMAG-M-3300014204-73</strain>
    </source>
</reference>
<organism evidence="3">
    <name type="scientific">viral metagenome</name>
    <dbReference type="NCBI Taxonomy" id="1070528"/>
    <lineage>
        <taxon>unclassified sequences</taxon>
        <taxon>metagenomes</taxon>
        <taxon>organismal metagenomes</taxon>
    </lineage>
</organism>